<dbReference type="HOGENOM" id="CLU_013513_5_0_1"/>
<dbReference type="InterPro" id="IPR042231">
    <property type="entry name" value="Cho/carn_acyl_trans_2"/>
</dbReference>
<sequence>MASTRLPRLPVPDLPKTMAKYMVSVQPVLLQDELDGGPPFTEALRKHEDIVRSFLNGPGQTAQARLLALDKASPHNWLDDNFWLKKIYLECRAPLLINSNWWLTFINDTDVPEKIITDQGQGFTPWQIRRAASLVHGVVDFKYRVQSQELYPDTTRVGIWLRRCTSVVFNTCRIPQRGCDTLAPPAAHTSPWTSNIVVMAHDFFYTLRVVEAKNGTPLGVDEIERGIRCIILDVLRRRRKGETAVRVGVLSSDDRDEWAKNYTLLRSLSLKNVHSLDAIHQSLFVLSLDHWPAPSASDANKNSALLTFPTDKAVQRNCPVRLVPPKANLDFSNPAPYDLFDHQQRTRASPALQNRFFDKPLQLIVERTTRAGACGEHSPVDALVPSVICEWAIARASGISLVGGMEDVPLSPSEMAGTSIGSHEDASLAGCKKWGRLDFDASPQIEAAIADATHRAEKLVTDSDHNVLYFTAFGGHEMQRMSNYSPDAFVQLALQLSYYRLHGRTTPVYETALTRSFHHGRTETIRSLTRESFTFVRMCGPWKGRSWKGYTTDSEKNQRDTSSSSLFALLTSALRAHALLTRAATAGRGIDRHLLGLRCVLDSEWDWLDSLEDGNESRSKTQEESLSDLVDEALSANGSQTTPRESVALFEHPTFWKSQTWRLSTSGLTEGWHFRGTGFGAPFNDGYGINYLIAPTSVRFCIDSKHSCPITSTQSFMTQLTHALRDMQEICLDAQSRDEESGEGKGSCMSENVPEGNKQANPYARL</sequence>
<keyword evidence="3" id="KW-0012">Acyltransferase</keyword>
<dbReference type="GO" id="GO:0016746">
    <property type="term" value="F:acyltransferase activity"/>
    <property type="evidence" value="ECO:0007669"/>
    <property type="project" value="UniProtKB-KW"/>
</dbReference>
<feature type="region of interest" description="Disordered" evidence="5">
    <location>
        <begin position="735"/>
        <end position="766"/>
    </location>
</feature>
<dbReference type="Gene3D" id="3.30.559.70">
    <property type="entry name" value="Choline/Carnitine o-acyltransferase, domain 2"/>
    <property type="match status" value="2"/>
</dbReference>
<dbReference type="SUPFAM" id="SSF52777">
    <property type="entry name" value="CoA-dependent acyltransferases"/>
    <property type="match status" value="2"/>
</dbReference>
<accession>A0A0C2ZRU3</accession>
<evidence type="ECO:0000256" key="1">
    <source>
        <dbReference type="ARBA" id="ARBA00005232"/>
    </source>
</evidence>
<evidence type="ECO:0000256" key="4">
    <source>
        <dbReference type="PIRSR" id="PIRSR600542-1"/>
    </source>
</evidence>
<dbReference type="STRING" id="1036808.A0A0C2ZRU3"/>
<feature type="domain" description="Choline/carnitine acyltransferase" evidence="6">
    <location>
        <begin position="9"/>
        <end position="721"/>
    </location>
</feature>
<comment type="similarity">
    <text evidence="1">Belongs to the carnitine/choline acetyltransferase family.</text>
</comment>
<dbReference type="Gene3D" id="3.30.559.10">
    <property type="entry name" value="Chloramphenicol acetyltransferase-like domain"/>
    <property type="match status" value="2"/>
</dbReference>
<keyword evidence="2" id="KW-0808">Transferase</keyword>
<dbReference type="EMBL" id="KN822029">
    <property type="protein sequence ID" value="KIM64248.1"/>
    <property type="molecule type" value="Genomic_DNA"/>
</dbReference>
<dbReference type="InterPro" id="IPR023213">
    <property type="entry name" value="CAT-like_dom_sf"/>
</dbReference>
<dbReference type="Proteomes" id="UP000053989">
    <property type="component" value="Unassembled WGS sequence"/>
</dbReference>
<reference evidence="8" key="2">
    <citation type="submission" date="2015-01" db="EMBL/GenBank/DDBJ databases">
        <title>Evolutionary Origins and Diversification of the Mycorrhizal Mutualists.</title>
        <authorList>
            <consortium name="DOE Joint Genome Institute"/>
            <consortium name="Mycorrhizal Genomics Consortium"/>
            <person name="Kohler A."/>
            <person name="Kuo A."/>
            <person name="Nagy L.G."/>
            <person name="Floudas D."/>
            <person name="Copeland A."/>
            <person name="Barry K.W."/>
            <person name="Cichocki N."/>
            <person name="Veneault-Fourrey C."/>
            <person name="LaButti K."/>
            <person name="Lindquist E.A."/>
            <person name="Lipzen A."/>
            <person name="Lundell T."/>
            <person name="Morin E."/>
            <person name="Murat C."/>
            <person name="Riley R."/>
            <person name="Ohm R."/>
            <person name="Sun H."/>
            <person name="Tunlid A."/>
            <person name="Henrissat B."/>
            <person name="Grigoriev I.V."/>
            <person name="Hibbett D.S."/>
            <person name="Martin F."/>
        </authorList>
    </citation>
    <scope>NUCLEOTIDE SEQUENCE [LARGE SCALE GENOMIC DNA]</scope>
    <source>
        <strain evidence="8">Foug A</strain>
    </source>
</reference>
<evidence type="ECO:0000313" key="7">
    <source>
        <dbReference type="EMBL" id="KIM64248.1"/>
    </source>
</evidence>
<organism evidence="7 8">
    <name type="scientific">Scleroderma citrinum Foug A</name>
    <dbReference type="NCBI Taxonomy" id="1036808"/>
    <lineage>
        <taxon>Eukaryota</taxon>
        <taxon>Fungi</taxon>
        <taxon>Dikarya</taxon>
        <taxon>Basidiomycota</taxon>
        <taxon>Agaricomycotina</taxon>
        <taxon>Agaricomycetes</taxon>
        <taxon>Agaricomycetidae</taxon>
        <taxon>Boletales</taxon>
        <taxon>Sclerodermatineae</taxon>
        <taxon>Sclerodermataceae</taxon>
        <taxon>Scleroderma</taxon>
    </lineage>
</organism>
<dbReference type="InParanoid" id="A0A0C2ZRU3"/>
<evidence type="ECO:0000259" key="6">
    <source>
        <dbReference type="Pfam" id="PF00755"/>
    </source>
</evidence>
<dbReference type="Pfam" id="PF00755">
    <property type="entry name" value="Carn_acyltransf"/>
    <property type="match status" value="1"/>
</dbReference>
<dbReference type="OrthoDB" id="240216at2759"/>
<evidence type="ECO:0000256" key="3">
    <source>
        <dbReference type="ARBA" id="ARBA00023315"/>
    </source>
</evidence>
<name>A0A0C2ZRU3_9AGAM</name>
<reference evidence="7 8" key="1">
    <citation type="submission" date="2014-04" db="EMBL/GenBank/DDBJ databases">
        <authorList>
            <consortium name="DOE Joint Genome Institute"/>
            <person name="Kuo A."/>
            <person name="Kohler A."/>
            <person name="Nagy L.G."/>
            <person name="Floudas D."/>
            <person name="Copeland A."/>
            <person name="Barry K.W."/>
            <person name="Cichocki N."/>
            <person name="Veneault-Fourrey C."/>
            <person name="LaButti K."/>
            <person name="Lindquist E.A."/>
            <person name="Lipzen A."/>
            <person name="Lundell T."/>
            <person name="Morin E."/>
            <person name="Murat C."/>
            <person name="Sun H."/>
            <person name="Tunlid A."/>
            <person name="Henrissat B."/>
            <person name="Grigoriev I.V."/>
            <person name="Hibbett D.S."/>
            <person name="Martin F."/>
            <person name="Nordberg H.P."/>
            <person name="Cantor M.N."/>
            <person name="Hua S.X."/>
        </authorList>
    </citation>
    <scope>NUCLEOTIDE SEQUENCE [LARGE SCALE GENOMIC DNA]</scope>
    <source>
        <strain evidence="7 8">Foug A</strain>
    </source>
</reference>
<proteinExistence type="inferred from homology"/>
<evidence type="ECO:0000256" key="2">
    <source>
        <dbReference type="ARBA" id="ARBA00022679"/>
    </source>
</evidence>
<dbReference type="PANTHER" id="PTHR22589:SF107">
    <property type="entry name" value="CHOLINE_CARNITINE ACYLTRANSFERASE DOMAIN-CONTAINING PROTEIN"/>
    <property type="match status" value="1"/>
</dbReference>
<evidence type="ECO:0000313" key="8">
    <source>
        <dbReference type="Proteomes" id="UP000053989"/>
    </source>
</evidence>
<dbReference type="InterPro" id="IPR000542">
    <property type="entry name" value="Carn_acyl_trans"/>
</dbReference>
<gene>
    <name evidence="7" type="ORF">SCLCIDRAFT_115593</name>
</gene>
<dbReference type="InterPro" id="IPR039551">
    <property type="entry name" value="Cho/carn_acyl_trans"/>
</dbReference>
<dbReference type="PANTHER" id="PTHR22589">
    <property type="entry name" value="CARNITINE O-ACYLTRANSFERASE"/>
    <property type="match status" value="1"/>
</dbReference>
<dbReference type="AlphaFoldDB" id="A0A0C2ZRU3"/>
<feature type="active site" description="Proton acceptor" evidence="4">
    <location>
        <position position="377"/>
    </location>
</feature>
<protein>
    <recommendedName>
        <fullName evidence="6">Choline/carnitine acyltransferase domain-containing protein</fullName>
    </recommendedName>
</protein>
<evidence type="ECO:0000256" key="5">
    <source>
        <dbReference type="SAM" id="MobiDB-lite"/>
    </source>
</evidence>
<keyword evidence="8" id="KW-1185">Reference proteome</keyword>